<keyword evidence="12" id="KW-0131">Cell cycle</keyword>
<dbReference type="PANTHER" id="PTHR11024:SF3">
    <property type="entry name" value="NUCLEOPORIN SEH1"/>
    <property type="match status" value="1"/>
</dbReference>
<keyword evidence="15" id="KW-1185">Reference proteome</keyword>
<dbReference type="GO" id="GO:0015031">
    <property type="term" value="P:protein transport"/>
    <property type="evidence" value="ECO:0007669"/>
    <property type="project" value="UniProtKB-KW"/>
</dbReference>
<evidence type="ECO:0000256" key="13">
    <source>
        <dbReference type="PROSITE-ProRule" id="PRU00221"/>
    </source>
</evidence>
<dbReference type="GO" id="GO:1904263">
    <property type="term" value="P:positive regulation of TORC1 signaling"/>
    <property type="evidence" value="ECO:0007669"/>
    <property type="project" value="TreeGrafter"/>
</dbReference>
<dbReference type="GO" id="GO:0005198">
    <property type="term" value="F:structural molecule activity"/>
    <property type="evidence" value="ECO:0007669"/>
    <property type="project" value="InterPro"/>
</dbReference>
<dbReference type="AlphaFoldDB" id="A0AA88HAZ1"/>
<comment type="similarity">
    <text evidence="3">Belongs to the WD repeat SEC13 family.</text>
</comment>
<keyword evidence="11" id="KW-0539">Nucleus</keyword>
<dbReference type="EMBL" id="JAVRJZ010000018">
    <property type="protein sequence ID" value="KAK2708640.1"/>
    <property type="molecule type" value="Genomic_DNA"/>
</dbReference>
<evidence type="ECO:0000256" key="4">
    <source>
        <dbReference type="ARBA" id="ARBA00022448"/>
    </source>
</evidence>
<gene>
    <name evidence="14" type="ORF">QYM36_014291</name>
</gene>
<evidence type="ECO:0000256" key="8">
    <source>
        <dbReference type="ARBA" id="ARBA00022776"/>
    </source>
</evidence>
<feature type="repeat" description="WD" evidence="13">
    <location>
        <begin position="279"/>
        <end position="311"/>
    </location>
</feature>
<accession>A0AA88HAZ1</accession>
<dbReference type="InterPro" id="IPR015943">
    <property type="entry name" value="WD40/YVTN_repeat-like_dom_sf"/>
</dbReference>
<feature type="repeat" description="WD" evidence="13">
    <location>
        <begin position="57"/>
        <end position="91"/>
    </location>
</feature>
<dbReference type="InterPro" id="IPR001680">
    <property type="entry name" value="WD40_rpt"/>
</dbReference>
<evidence type="ECO:0000256" key="11">
    <source>
        <dbReference type="ARBA" id="ARBA00023242"/>
    </source>
</evidence>
<dbReference type="Pfam" id="PF00400">
    <property type="entry name" value="WD40"/>
    <property type="match status" value="3"/>
</dbReference>
<protein>
    <recommendedName>
        <fullName evidence="16">Nucleoporin SEH1</fullName>
    </recommendedName>
</protein>
<keyword evidence="10" id="KW-0458">Lysosome</keyword>
<evidence type="ECO:0000256" key="7">
    <source>
        <dbReference type="ARBA" id="ARBA00022737"/>
    </source>
</evidence>
<dbReference type="Gene3D" id="2.130.10.10">
    <property type="entry name" value="YVTN repeat-like/Quinoprotein amine dehydrogenase"/>
    <property type="match status" value="1"/>
</dbReference>
<evidence type="ECO:0000256" key="6">
    <source>
        <dbReference type="ARBA" id="ARBA00022618"/>
    </source>
</evidence>
<evidence type="ECO:0000256" key="1">
    <source>
        <dbReference type="ARBA" id="ARBA00004259"/>
    </source>
</evidence>
<dbReference type="SMART" id="SM00320">
    <property type="entry name" value="WD40"/>
    <property type="match status" value="5"/>
</dbReference>
<name>A0AA88HAZ1_ARTSF</name>
<keyword evidence="4" id="KW-0813">Transport</keyword>
<dbReference type="GO" id="GO:0031080">
    <property type="term" value="C:nuclear pore outer ring"/>
    <property type="evidence" value="ECO:0007669"/>
    <property type="project" value="TreeGrafter"/>
</dbReference>
<dbReference type="GO" id="GO:0035859">
    <property type="term" value="C:Seh1-associated complex"/>
    <property type="evidence" value="ECO:0007669"/>
    <property type="project" value="TreeGrafter"/>
</dbReference>
<keyword evidence="6" id="KW-0132">Cell division</keyword>
<dbReference type="GO" id="GO:0005764">
    <property type="term" value="C:lysosome"/>
    <property type="evidence" value="ECO:0007669"/>
    <property type="project" value="UniProtKB-SubCell"/>
</dbReference>
<dbReference type="PANTHER" id="PTHR11024">
    <property type="entry name" value="NUCLEAR PORE COMPLEX PROTEIN SEC13 / SEH1 FAMILY MEMBER"/>
    <property type="match status" value="1"/>
</dbReference>
<dbReference type="FunFam" id="2.130.10.10:FF:000063">
    <property type="entry name" value="SEH1 like nucleoporin"/>
    <property type="match status" value="1"/>
</dbReference>
<evidence type="ECO:0000256" key="2">
    <source>
        <dbReference type="ARBA" id="ARBA00004371"/>
    </source>
</evidence>
<dbReference type="InterPro" id="IPR036322">
    <property type="entry name" value="WD40_repeat_dom_sf"/>
</dbReference>
<dbReference type="InterPro" id="IPR037363">
    <property type="entry name" value="Sec13/Seh1_fam"/>
</dbReference>
<evidence type="ECO:0000313" key="15">
    <source>
        <dbReference type="Proteomes" id="UP001187531"/>
    </source>
</evidence>
<dbReference type="Proteomes" id="UP001187531">
    <property type="component" value="Unassembled WGS sequence"/>
</dbReference>
<evidence type="ECO:0000256" key="9">
    <source>
        <dbReference type="ARBA" id="ARBA00022927"/>
    </source>
</evidence>
<keyword evidence="5 13" id="KW-0853">WD repeat</keyword>
<dbReference type="PROSITE" id="PS50082">
    <property type="entry name" value="WD_REPEATS_2"/>
    <property type="match status" value="2"/>
</dbReference>
<evidence type="ECO:0008006" key="16">
    <source>
        <dbReference type="Google" id="ProtNLM"/>
    </source>
</evidence>
<comment type="caution">
    <text evidence="14">The sequence shown here is derived from an EMBL/GenBank/DDBJ whole genome shotgun (WGS) entry which is preliminary data.</text>
</comment>
<reference evidence="14" key="1">
    <citation type="submission" date="2023-07" db="EMBL/GenBank/DDBJ databases">
        <title>Chromosome-level genome assembly of Artemia franciscana.</title>
        <authorList>
            <person name="Jo E."/>
        </authorList>
    </citation>
    <scope>NUCLEOTIDE SEQUENCE</scope>
    <source>
        <tissue evidence="14">Whole body</tissue>
    </source>
</reference>
<sequence>MQDQSFVTKNIQVDHKDLIHDVAYDFYGMRMATCSSDQTVKVFDLNETDEWVLTADWKAHSGSVWKVTWAHPEFGQVLATCSFDRMVTIWEEEKDTDSQGEQKSHWIKRNSLVDARLSVTDVKFAPKHLGLMLAACSADGYVRLYEAQDVMNLGQFIVHSEFHIKMSCSCISWNPCLARNFPPTLAIGSDSDGTVPGSRVVIYEYNETGRKWNRVESLSVVTDSVNDIAFAPNVGRSYHLLAVASKDIRVFRIKSNAAYYSTSTSVSAPALEVSQVFQSDIHGGLVWRLAWNSTGTMLASCGDDEYIRLWKANYMQSWKQVAEFKGDGSYYQSTTTGDQELKSQVGAVSAKFIKAGSIGDQKGPSPRH</sequence>
<organism evidence="14 15">
    <name type="scientific">Artemia franciscana</name>
    <name type="common">Brine shrimp</name>
    <name type="synonym">Artemia sanfranciscana</name>
    <dbReference type="NCBI Taxonomy" id="6661"/>
    <lineage>
        <taxon>Eukaryota</taxon>
        <taxon>Metazoa</taxon>
        <taxon>Ecdysozoa</taxon>
        <taxon>Arthropoda</taxon>
        <taxon>Crustacea</taxon>
        <taxon>Branchiopoda</taxon>
        <taxon>Anostraca</taxon>
        <taxon>Artemiidae</taxon>
        <taxon>Artemia</taxon>
    </lineage>
</organism>
<keyword evidence="9" id="KW-0653">Protein transport</keyword>
<proteinExistence type="inferred from homology"/>
<evidence type="ECO:0000256" key="10">
    <source>
        <dbReference type="ARBA" id="ARBA00023228"/>
    </source>
</evidence>
<evidence type="ECO:0000256" key="12">
    <source>
        <dbReference type="ARBA" id="ARBA00023306"/>
    </source>
</evidence>
<keyword evidence="8" id="KW-0498">Mitosis</keyword>
<evidence type="ECO:0000256" key="3">
    <source>
        <dbReference type="ARBA" id="ARBA00010102"/>
    </source>
</evidence>
<dbReference type="GO" id="GO:0051301">
    <property type="term" value="P:cell division"/>
    <property type="evidence" value="ECO:0007669"/>
    <property type="project" value="UniProtKB-KW"/>
</dbReference>
<evidence type="ECO:0000313" key="14">
    <source>
        <dbReference type="EMBL" id="KAK2708640.1"/>
    </source>
</evidence>
<dbReference type="SUPFAM" id="SSF50978">
    <property type="entry name" value="WD40 repeat-like"/>
    <property type="match status" value="1"/>
</dbReference>
<evidence type="ECO:0000256" key="5">
    <source>
        <dbReference type="ARBA" id="ARBA00022574"/>
    </source>
</evidence>
<dbReference type="GO" id="GO:0034198">
    <property type="term" value="P:cellular response to amino acid starvation"/>
    <property type="evidence" value="ECO:0007669"/>
    <property type="project" value="TreeGrafter"/>
</dbReference>
<comment type="subcellular location">
    <subcellularLocation>
        <location evidence="2">Lysosome</location>
    </subcellularLocation>
    <subcellularLocation>
        <location evidence="1">Nucleus envelope</location>
    </subcellularLocation>
</comment>
<keyword evidence="7" id="KW-0677">Repeat</keyword>